<dbReference type="Proteomes" id="UP000567795">
    <property type="component" value="Unassembled WGS sequence"/>
</dbReference>
<evidence type="ECO:0008006" key="6">
    <source>
        <dbReference type="Google" id="ProtNLM"/>
    </source>
</evidence>
<dbReference type="InterPro" id="IPR050966">
    <property type="entry name" value="Glutamyl_endopeptidase"/>
</dbReference>
<organism evidence="4 5">
    <name type="scientific">Allostreptomyces psammosilenae</name>
    <dbReference type="NCBI Taxonomy" id="1892865"/>
    <lineage>
        <taxon>Bacteria</taxon>
        <taxon>Bacillati</taxon>
        <taxon>Actinomycetota</taxon>
        <taxon>Actinomycetes</taxon>
        <taxon>Kitasatosporales</taxon>
        <taxon>Streptomycetaceae</taxon>
        <taxon>Allostreptomyces</taxon>
    </lineage>
</organism>
<evidence type="ECO:0000256" key="3">
    <source>
        <dbReference type="SAM" id="SignalP"/>
    </source>
</evidence>
<dbReference type="InterPro" id="IPR009003">
    <property type="entry name" value="Peptidase_S1_PA"/>
</dbReference>
<protein>
    <recommendedName>
        <fullName evidence="6">V8-like Glu-specific endopeptidase</fullName>
    </recommendedName>
</protein>
<dbReference type="EMBL" id="JACBZD010000001">
    <property type="protein sequence ID" value="NYI03093.1"/>
    <property type="molecule type" value="Genomic_DNA"/>
</dbReference>
<name>A0A852ZL09_9ACTN</name>
<evidence type="ECO:0000256" key="2">
    <source>
        <dbReference type="SAM" id="MobiDB-lite"/>
    </source>
</evidence>
<dbReference type="PROSITE" id="PS51257">
    <property type="entry name" value="PROKAR_LIPOPROTEIN"/>
    <property type="match status" value="1"/>
</dbReference>
<evidence type="ECO:0000313" key="5">
    <source>
        <dbReference type="Proteomes" id="UP000567795"/>
    </source>
</evidence>
<proteinExistence type="predicted"/>
<sequence length="401" mass="42922">MSRRFLTRGRRGGAALAALTASLLLATACAPSGEDPAAAPSASPSAEPSGDAPGPGSEALAIPEFDVDLDQLAEQGIEALENLEGYEDWQWDDWRNWADQHIFQNPLIRDLWDPERFEQAEPPQQEEPPAESPTPEPEEPDDGVPPAIEAEAAPRPYAETGEAIVGKLFFDTPEGPAECSATVVADPSNPGASNLVWTAGHCVHGGNGAGWYRNIMFVPAFNSAGNAEDPDVTTEELSPYGAWWAVDATASTLWQESGENYGNEASTEDWAILRVANMDGSTTSLEETVGDAAPVWFNADEELARADAWGYPAVPPYDGLDLYSCAQDDPDRLDVTPDTTPMWWIGCTMTGGASGGGWFAERDGERVLISNNSIADLDYTWMAGPYLGAEAEAAFEEFTAG</sequence>
<dbReference type="PANTHER" id="PTHR15462:SF19">
    <property type="entry name" value="PEPTIDASE S1 DOMAIN-CONTAINING PROTEIN"/>
    <property type="match status" value="1"/>
</dbReference>
<dbReference type="PANTHER" id="PTHR15462">
    <property type="entry name" value="SERINE PROTEASE"/>
    <property type="match status" value="1"/>
</dbReference>
<accession>A0A852ZL09</accession>
<reference evidence="4 5" key="1">
    <citation type="submission" date="2020-07" db="EMBL/GenBank/DDBJ databases">
        <title>Sequencing the genomes of 1000 actinobacteria strains.</title>
        <authorList>
            <person name="Klenk H.-P."/>
        </authorList>
    </citation>
    <scope>NUCLEOTIDE SEQUENCE [LARGE SCALE GENOMIC DNA]</scope>
    <source>
        <strain evidence="4 5">DSM 42178</strain>
    </source>
</reference>
<gene>
    <name evidence="4" type="ORF">FHU37_000036</name>
</gene>
<feature type="chain" id="PRO_5032723413" description="V8-like Glu-specific endopeptidase" evidence="3">
    <location>
        <begin position="31"/>
        <end position="401"/>
    </location>
</feature>
<feature type="signal peptide" evidence="3">
    <location>
        <begin position="1"/>
        <end position="30"/>
    </location>
</feature>
<feature type="compositionally biased region" description="Low complexity" evidence="2">
    <location>
        <begin position="31"/>
        <end position="59"/>
    </location>
</feature>
<keyword evidence="5" id="KW-1185">Reference proteome</keyword>
<dbReference type="AlphaFoldDB" id="A0A852ZL09"/>
<dbReference type="SUPFAM" id="SSF50494">
    <property type="entry name" value="Trypsin-like serine proteases"/>
    <property type="match status" value="1"/>
</dbReference>
<dbReference type="RefSeq" id="WP_179812210.1">
    <property type="nucleotide sequence ID" value="NZ_JACBZD010000001.1"/>
</dbReference>
<feature type="region of interest" description="Disordered" evidence="2">
    <location>
        <begin position="118"/>
        <end position="148"/>
    </location>
</feature>
<evidence type="ECO:0000313" key="4">
    <source>
        <dbReference type="EMBL" id="NYI03093.1"/>
    </source>
</evidence>
<feature type="region of interest" description="Disordered" evidence="2">
    <location>
        <begin position="31"/>
        <end position="60"/>
    </location>
</feature>
<comment type="caution">
    <text evidence="4">The sequence shown here is derived from an EMBL/GenBank/DDBJ whole genome shotgun (WGS) entry which is preliminary data.</text>
</comment>
<evidence type="ECO:0000256" key="1">
    <source>
        <dbReference type="ARBA" id="ARBA00022729"/>
    </source>
</evidence>
<keyword evidence="1 3" id="KW-0732">Signal</keyword>
<dbReference type="InterPro" id="IPR043504">
    <property type="entry name" value="Peptidase_S1_PA_chymotrypsin"/>
</dbReference>
<dbReference type="Gene3D" id="2.40.10.10">
    <property type="entry name" value="Trypsin-like serine proteases"/>
    <property type="match status" value="2"/>
</dbReference>